<name>A0ABR2ZGJ2_9AGAR</name>
<organism evidence="1 2">
    <name type="scientific">Marasmius tenuissimus</name>
    <dbReference type="NCBI Taxonomy" id="585030"/>
    <lineage>
        <taxon>Eukaryota</taxon>
        <taxon>Fungi</taxon>
        <taxon>Dikarya</taxon>
        <taxon>Basidiomycota</taxon>
        <taxon>Agaricomycotina</taxon>
        <taxon>Agaricomycetes</taxon>
        <taxon>Agaricomycetidae</taxon>
        <taxon>Agaricales</taxon>
        <taxon>Marasmiineae</taxon>
        <taxon>Marasmiaceae</taxon>
        <taxon>Marasmius</taxon>
    </lineage>
</organism>
<evidence type="ECO:0000313" key="1">
    <source>
        <dbReference type="EMBL" id="KAL0060076.1"/>
    </source>
</evidence>
<proteinExistence type="predicted"/>
<evidence type="ECO:0000313" key="2">
    <source>
        <dbReference type="Proteomes" id="UP001437256"/>
    </source>
</evidence>
<comment type="caution">
    <text evidence="1">The sequence shown here is derived from an EMBL/GenBank/DDBJ whole genome shotgun (WGS) entry which is preliminary data.</text>
</comment>
<dbReference type="Proteomes" id="UP001437256">
    <property type="component" value="Unassembled WGS sequence"/>
</dbReference>
<dbReference type="EMBL" id="JBBXMP010000194">
    <property type="protein sequence ID" value="KAL0060076.1"/>
    <property type="molecule type" value="Genomic_DNA"/>
</dbReference>
<protein>
    <submittedName>
        <fullName evidence="1">Uncharacterized protein</fullName>
    </submittedName>
</protein>
<sequence>MSTTMFSSSAGISIQGNQQFYQANRDIIIKNNFVDERSLCIRGQGRNRLMPIQDRFREIRQGDMILRSQVYSGMMEMTIKQQFKTTNPFRHRVEVRTVKIHKKAYSVELVEFSNHKFTLFVFEPENKEDKEIVTIVSSIWRSGVME</sequence>
<accession>A0ABR2ZGJ2</accession>
<reference evidence="1 2" key="1">
    <citation type="submission" date="2024-05" db="EMBL/GenBank/DDBJ databases">
        <title>A draft genome resource for the thread blight pathogen Marasmius tenuissimus strain MS-2.</title>
        <authorList>
            <person name="Yulfo-Soto G.E."/>
            <person name="Baruah I.K."/>
            <person name="Amoako-Attah I."/>
            <person name="Bukari Y."/>
            <person name="Meinhardt L.W."/>
            <person name="Bailey B.A."/>
            <person name="Cohen S.P."/>
        </authorList>
    </citation>
    <scope>NUCLEOTIDE SEQUENCE [LARGE SCALE GENOMIC DNA]</scope>
    <source>
        <strain evidence="1 2">MS-2</strain>
    </source>
</reference>
<keyword evidence="2" id="KW-1185">Reference proteome</keyword>
<gene>
    <name evidence="1" type="ORF">AAF712_013152</name>
</gene>